<sequence length="369" mass="42958">IGFVATMKNGQVIQIQQQLISIYERNELVSQIMVKIKEFSSEQLDEVFNSSQFSMQAMVSFSQKVYYQIHNYVYEFTPATSKLQRFLLGKDTNPLPGNHVFTKFDELYALFDHDLLQLKQNKWESCGFKALKQKLQNATFFQLKDSIFRLNDSNVLERQTTNYAFEQVVRLPKKSSIRLFSGGAVLVQNDQKFELFNVFTAQSKKLAESEVQLKNLCEFNEWGYGFSEDFLKEKLGEKFIQERNRFKEEPEESMYSSYTESEVKSRLESSELFEMQKNEQNLAIEVENQTVKKVQKAGKVEKVVQKAEKAEKAEKQIQKAEKTEKVEKTKKTEPFQSQSHETQKELLNSTIALLNQVVGNLKVVAKNWK</sequence>
<name>A0A146JWW7_9EUKA</name>
<evidence type="ECO:0000256" key="1">
    <source>
        <dbReference type="SAM" id="MobiDB-lite"/>
    </source>
</evidence>
<organism evidence="2">
    <name type="scientific">Trepomonas sp. PC1</name>
    <dbReference type="NCBI Taxonomy" id="1076344"/>
    <lineage>
        <taxon>Eukaryota</taxon>
        <taxon>Metamonada</taxon>
        <taxon>Diplomonadida</taxon>
        <taxon>Hexamitidae</taxon>
        <taxon>Hexamitinae</taxon>
        <taxon>Trepomonas</taxon>
    </lineage>
</organism>
<gene>
    <name evidence="2" type="ORF">TPC1_31375</name>
</gene>
<protein>
    <submittedName>
        <fullName evidence="2">Uncharacterized protein</fullName>
    </submittedName>
</protein>
<feature type="region of interest" description="Disordered" evidence="1">
    <location>
        <begin position="310"/>
        <end position="342"/>
    </location>
</feature>
<evidence type="ECO:0000313" key="2">
    <source>
        <dbReference type="EMBL" id="JAP89130.1"/>
    </source>
</evidence>
<dbReference type="AlphaFoldDB" id="A0A146JWW7"/>
<proteinExistence type="predicted"/>
<feature type="non-terminal residue" evidence="2">
    <location>
        <position position="369"/>
    </location>
</feature>
<feature type="non-terminal residue" evidence="2">
    <location>
        <position position="1"/>
    </location>
</feature>
<accession>A0A146JWW7</accession>
<dbReference type="EMBL" id="GDID01007476">
    <property type="protein sequence ID" value="JAP89130.1"/>
    <property type="molecule type" value="Transcribed_RNA"/>
</dbReference>
<feature type="compositionally biased region" description="Basic and acidic residues" evidence="1">
    <location>
        <begin position="310"/>
        <end position="333"/>
    </location>
</feature>
<reference evidence="2" key="1">
    <citation type="submission" date="2015-07" db="EMBL/GenBank/DDBJ databases">
        <title>Adaptation to a free-living lifestyle via gene acquisitions in the diplomonad Trepomonas sp. PC1.</title>
        <authorList>
            <person name="Xu F."/>
            <person name="Jerlstrom-Hultqvist J."/>
            <person name="Kolisko M."/>
            <person name="Simpson A.G.B."/>
            <person name="Roger A.J."/>
            <person name="Svard S.G."/>
            <person name="Andersson J.O."/>
        </authorList>
    </citation>
    <scope>NUCLEOTIDE SEQUENCE</scope>
    <source>
        <strain evidence="2">PC1</strain>
    </source>
</reference>